<comment type="caution">
    <text evidence="1">The sequence shown here is derived from an EMBL/GenBank/DDBJ whole genome shotgun (WGS) entry which is preliminary data.</text>
</comment>
<proteinExistence type="predicted"/>
<evidence type="ECO:0000313" key="1">
    <source>
        <dbReference type="EMBL" id="KRM45964.1"/>
    </source>
</evidence>
<accession>A0A0R1Z4Q6</accession>
<dbReference type="EMBL" id="AZGK01000012">
    <property type="protein sequence ID" value="KRM45964.1"/>
    <property type="molecule type" value="Genomic_DNA"/>
</dbReference>
<organism evidence="1 2">
    <name type="scientific">Lentilactobacillus parabuchneri DSM 5707 = NBRC 107865</name>
    <dbReference type="NCBI Taxonomy" id="1423784"/>
    <lineage>
        <taxon>Bacteria</taxon>
        <taxon>Bacillati</taxon>
        <taxon>Bacillota</taxon>
        <taxon>Bacilli</taxon>
        <taxon>Lactobacillales</taxon>
        <taxon>Lactobacillaceae</taxon>
        <taxon>Lentilactobacillus</taxon>
    </lineage>
</organism>
<name>A0A0R1Z4Q6_9LACO</name>
<gene>
    <name evidence="1" type="ORF">FC51_GL000669</name>
</gene>
<dbReference type="Proteomes" id="UP000051957">
    <property type="component" value="Unassembled WGS sequence"/>
</dbReference>
<reference evidence="1 2" key="1">
    <citation type="journal article" date="2015" name="Genome Announc.">
        <title>Expanding the biotechnology potential of lactobacilli through comparative genomics of 213 strains and associated genera.</title>
        <authorList>
            <person name="Sun Z."/>
            <person name="Harris H.M."/>
            <person name="McCann A."/>
            <person name="Guo C."/>
            <person name="Argimon S."/>
            <person name="Zhang W."/>
            <person name="Yang X."/>
            <person name="Jeffery I.B."/>
            <person name="Cooney J.C."/>
            <person name="Kagawa T.F."/>
            <person name="Liu W."/>
            <person name="Song Y."/>
            <person name="Salvetti E."/>
            <person name="Wrobel A."/>
            <person name="Rasinkangas P."/>
            <person name="Parkhill J."/>
            <person name="Rea M.C."/>
            <person name="O'Sullivan O."/>
            <person name="Ritari J."/>
            <person name="Douillard F.P."/>
            <person name="Paul Ross R."/>
            <person name="Yang R."/>
            <person name="Briner A.E."/>
            <person name="Felis G.E."/>
            <person name="de Vos W.M."/>
            <person name="Barrangou R."/>
            <person name="Klaenhammer T.R."/>
            <person name="Caufield P.W."/>
            <person name="Cui Y."/>
            <person name="Zhang H."/>
            <person name="O'Toole P.W."/>
        </authorList>
    </citation>
    <scope>NUCLEOTIDE SEQUENCE [LARGE SCALE GENOMIC DNA]</scope>
    <source>
        <strain evidence="1 2">DSM 5707</strain>
    </source>
</reference>
<evidence type="ECO:0000313" key="2">
    <source>
        <dbReference type="Proteomes" id="UP000051957"/>
    </source>
</evidence>
<protein>
    <submittedName>
        <fullName evidence="1">Uncharacterized protein</fullName>
    </submittedName>
</protein>
<sequence>MLLPTAQARTISTGFTLKTAIIAATAPLPCKKPNEYRDDPSKYQWGHWKLSDKSNYCITPPAAITKSTFEMPSIALVNWWVICVPV</sequence>
<dbReference type="AlphaFoldDB" id="A0A0R1Z4Q6"/>